<reference evidence="3" key="1">
    <citation type="submission" date="2018-04" db="EMBL/GenBank/DDBJ databases">
        <title>Whole genome sequencing of Hypsizygus marmoreus.</title>
        <authorList>
            <person name="Choi I.-G."/>
            <person name="Min B."/>
            <person name="Kim J.-G."/>
            <person name="Kim S."/>
            <person name="Oh Y.-L."/>
            <person name="Kong W.-S."/>
            <person name="Park H."/>
            <person name="Jeong J."/>
            <person name="Song E.-S."/>
        </authorList>
    </citation>
    <scope>NUCLEOTIDE SEQUENCE [LARGE SCALE GENOMIC DNA]</scope>
    <source>
        <strain evidence="3">51987-8</strain>
    </source>
</reference>
<evidence type="ECO:0000313" key="4">
    <source>
        <dbReference type="Proteomes" id="UP000076154"/>
    </source>
</evidence>
<comment type="caution">
    <text evidence="3">The sequence shown here is derived from an EMBL/GenBank/DDBJ whole genome shotgun (WGS) entry which is preliminary data.</text>
</comment>
<evidence type="ECO:0000313" key="3">
    <source>
        <dbReference type="EMBL" id="RDB24917.1"/>
    </source>
</evidence>
<feature type="compositionally biased region" description="Polar residues" evidence="2">
    <location>
        <begin position="64"/>
        <end position="75"/>
    </location>
</feature>
<feature type="compositionally biased region" description="Polar residues" evidence="2">
    <location>
        <begin position="110"/>
        <end position="149"/>
    </location>
</feature>
<evidence type="ECO:0000256" key="2">
    <source>
        <dbReference type="SAM" id="MobiDB-lite"/>
    </source>
</evidence>
<keyword evidence="1" id="KW-0175">Coiled coil</keyword>
<dbReference type="STRING" id="39966.A0A369JWK8"/>
<accession>A0A369JWK8</accession>
<dbReference type="CDD" id="cd14686">
    <property type="entry name" value="bZIP"/>
    <property type="match status" value="1"/>
</dbReference>
<proteinExistence type="predicted"/>
<dbReference type="OrthoDB" id="5418639at2759"/>
<feature type="region of interest" description="Disordered" evidence="2">
    <location>
        <begin position="204"/>
        <end position="231"/>
    </location>
</feature>
<sequence>MFKSSQQPSSTAKDPPLSPPPSSPATTAPPTTPRKRGFQPSSDLSSPELTPSQKRTKLIKEALSGTSTPPQTPSRMRQPEASPSRSQRSQRRLEDIQLGLSSRRSRSPVRINTQHDTLNPSQSGDSSRSLTLSQPSNYKTSLQTVNTNYKAPDDDDDDDDAALWAQVTPPPSDSAELGPLSDEHGRNAGTVLFASEKGRLHWQHDDPDNLFDETQSQVTNSTSRSHPYCVPSTELSTELSADTISTLLDRMDGIPDYVRKLERKKIAAEKSNEAKAKRIAELEKEVERSVVPS</sequence>
<dbReference type="EMBL" id="LUEZ02000041">
    <property type="protein sequence ID" value="RDB24917.1"/>
    <property type="molecule type" value="Genomic_DNA"/>
</dbReference>
<dbReference type="Proteomes" id="UP000076154">
    <property type="component" value="Unassembled WGS sequence"/>
</dbReference>
<feature type="compositionally biased region" description="Polar residues" evidence="2">
    <location>
        <begin position="212"/>
        <end position="225"/>
    </location>
</feature>
<name>A0A369JWK8_HYPMA</name>
<feature type="coiled-coil region" evidence="1">
    <location>
        <begin position="258"/>
        <end position="285"/>
    </location>
</feature>
<evidence type="ECO:0000256" key="1">
    <source>
        <dbReference type="SAM" id="Coils"/>
    </source>
</evidence>
<keyword evidence="4" id="KW-1185">Reference proteome</keyword>
<organism evidence="3 4">
    <name type="scientific">Hypsizygus marmoreus</name>
    <name type="common">White beech mushroom</name>
    <name type="synonym">Agaricus marmoreus</name>
    <dbReference type="NCBI Taxonomy" id="39966"/>
    <lineage>
        <taxon>Eukaryota</taxon>
        <taxon>Fungi</taxon>
        <taxon>Dikarya</taxon>
        <taxon>Basidiomycota</taxon>
        <taxon>Agaricomycotina</taxon>
        <taxon>Agaricomycetes</taxon>
        <taxon>Agaricomycetidae</taxon>
        <taxon>Agaricales</taxon>
        <taxon>Tricholomatineae</taxon>
        <taxon>Lyophyllaceae</taxon>
        <taxon>Hypsizygus</taxon>
    </lineage>
</organism>
<dbReference type="AlphaFoldDB" id="A0A369JWK8"/>
<feature type="region of interest" description="Disordered" evidence="2">
    <location>
        <begin position="1"/>
        <end position="187"/>
    </location>
</feature>
<gene>
    <name evidence="3" type="ORF">Hypma_007738</name>
</gene>
<dbReference type="InParanoid" id="A0A369JWK8"/>
<protein>
    <submittedName>
        <fullName evidence="3">Uncharacterized protein</fullName>
    </submittedName>
</protein>
<feature type="compositionally biased region" description="Polar residues" evidence="2">
    <location>
        <begin position="39"/>
        <end position="53"/>
    </location>
</feature>